<organism evidence="2 3">
    <name type="scientific">Prevotella pallens</name>
    <dbReference type="NCBI Taxonomy" id="60133"/>
    <lineage>
        <taxon>Bacteria</taxon>
        <taxon>Pseudomonadati</taxon>
        <taxon>Bacteroidota</taxon>
        <taxon>Bacteroidia</taxon>
        <taxon>Bacteroidales</taxon>
        <taxon>Prevotellaceae</taxon>
        <taxon>Prevotella</taxon>
    </lineage>
</organism>
<keyword evidence="3" id="KW-1185">Reference proteome</keyword>
<keyword evidence="1" id="KW-0732">Signal</keyword>
<dbReference type="RefSeq" id="WP_006045280.1">
    <property type="nucleotide sequence ID" value="NZ_CAUUOQ010000014.1"/>
</dbReference>
<accession>A0ABX9DSK3</accession>
<feature type="chain" id="PRO_5045620329" description="PKD domain-containing protein" evidence="1">
    <location>
        <begin position="18"/>
        <end position="330"/>
    </location>
</feature>
<sequence>MKKIYLFLAFMSMSALACAQKSPYIKAVDEYVPAPGQFINTLPELSEKDTPETAAEACTKNLANQKQSGLITLGAYGGYITFHFDHPIINVENAPDFVVYGNSFPGWSEPGIVMVMKDENGNGKPDDTWYELSGSADVDSVGKVKYNYEITYTPNSMKDIHWTDNQGGAGDVKRNSYHQQEYYPLWIKEPLTFKGTLLPKTSYKEGNLLKVNVWRYGYVDNLPNNGTDGLYIENAVDADRKPVKLDKIDFVRVYTAVNDWGEFVGEFSTEVSGAEDLHPDATAIEAPLNSNEETTVVAIYTIEGKKVTEMQHGLNIVKLANGKVRKVLVK</sequence>
<comment type="caution">
    <text evidence="2">The sequence shown here is derived from an EMBL/GenBank/DDBJ whole genome shotgun (WGS) entry which is preliminary data.</text>
</comment>
<reference evidence="2 3" key="1">
    <citation type="submission" date="2018-06" db="EMBL/GenBank/DDBJ databases">
        <title>Genomic Encyclopedia of Archaeal and Bacterial Type Strains, Phase II (KMG-II): from individual species to whole genera.</title>
        <authorList>
            <person name="Goeker M."/>
        </authorList>
    </citation>
    <scope>NUCLEOTIDE SEQUENCE [LARGE SCALE GENOMIC DNA]</scope>
    <source>
        <strain evidence="2 3">DSM 18710</strain>
    </source>
</reference>
<evidence type="ECO:0000313" key="2">
    <source>
        <dbReference type="EMBL" id="RAS47032.1"/>
    </source>
</evidence>
<dbReference type="EMBL" id="QLTQ01000004">
    <property type="protein sequence ID" value="RAS47032.1"/>
    <property type="molecule type" value="Genomic_DNA"/>
</dbReference>
<gene>
    <name evidence="2" type="ORF">BC673_10483</name>
</gene>
<feature type="signal peptide" evidence="1">
    <location>
        <begin position="1"/>
        <end position="17"/>
    </location>
</feature>
<dbReference type="Proteomes" id="UP000249852">
    <property type="component" value="Unassembled WGS sequence"/>
</dbReference>
<evidence type="ECO:0000313" key="3">
    <source>
        <dbReference type="Proteomes" id="UP000249852"/>
    </source>
</evidence>
<evidence type="ECO:0000256" key="1">
    <source>
        <dbReference type="SAM" id="SignalP"/>
    </source>
</evidence>
<proteinExistence type="predicted"/>
<dbReference type="PROSITE" id="PS51257">
    <property type="entry name" value="PROKAR_LIPOPROTEIN"/>
    <property type="match status" value="1"/>
</dbReference>
<name>A0ABX9DSK3_9BACT</name>
<evidence type="ECO:0008006" key="4">
    <source>
        <dbReference type="Google" id="ProtNLM"/>
    </source>
</evidence>
<protein>
    <recommendedName>
        <fullName evidence="4">PKD domain-containing protein</fullName>
    </recommendedName>
</protein>